<evidence type="ECO:0000259" key="5">
    <source>
        <dbReference type="PROSITE" id="PS50968"/>
    </source>
</evidence>
<dbReference type="InterPro" id="IPR017453">
    <property type="entry name" value="GCV_H_sub"/>
</dbReference>
<evidence type="ECO:0000256" key="2">
    <source>
        <dbReference type="ARBA" id="ARBA00022823"/>
    </source>
</evidence>
<dbReference type="AlphaFoldDB" id="A0A6B2M1B2"/>
<dbReference type="Pfam" id="PF01597">
    <property type="entry name" value="GCV_H"/>
    <property type="match status" value="1"/>
</dbReference>
<dbReference type="Gene3D" id="2.40.50.100">
    <property type="match status" value="1"/>
</dbReference>
<comment type="subunit">
    <text evidence="3">The glycine cleavage system is composed of four proteins: P, T, L and H.</text>
</comment>
<evidence type="ECO:0000256" key="3">
    <source>
        <dbReference type="HAMAP-Rule" id="MF_00272"/>
    </source>
</evidence>
<dbReference type="PANTHER" id="PTHR11715">
    <property type="entry name" value="GLYCINE CLEAVAGE SYSTEM H PROTEIN"/>
    <property type="match status" value="1"/>
</dbReference>
<dbReference type="NCBIfam" id="TIGR00527">
    <property type="entry name" value="gcvH"/>
    <property type="match status" value="1"/>
</dbReference>
<comment type="function">
    <text evidence="3">The glycine cleavage system catalyzes the degradation of glycine. The H protein shuttles the methylamine group of glycine from the P protein to the T protein.</text>
</comment>
<dbReference type="PROSITE" id="PS50968">
    <property type="entry name" value="BIOTINYL_LIPOYL"/>
    <property type="match status" value="1"/>
</dbReference>
<proteinExistence type="inferred from homology"/>
<dbReference type="RefSeq" id="WP_163963163.1">
    <property type="nucleotide sequence ID" value="NZ_JAAGNX010000001.1"/>
</dbReference>
<evidence type="ECO:0000256" key="4">
    <source>
        <dbReference type="PIRSR" id="PIRSR617453-50"/>
    </source>
</evidence>
<keyword evidence="7" id="KW-1185">Reference proteome</keyword>
<comment type="similarity">
    <text evidence="1 3">Belongs to the GcvH family.</text>
</comment>
<keyword evidence="2 3" id="KW-0450">Lipoyl</keyword>
<dbReference type="InterPro" id="IPR002930">
    <property type="entry name" value="GCV_H"/>
</dbReference>
<dbReference type="InterPro" id="IPR033753">
    <property type="entry name" value="GCV_H/Fam206"/>
</dbReference>
<dbReference type="InterPro" id="IPR003016">
    <property type="entry name" value="2-oxoA_DH_lipoyl-BS"/>
</dbReference>
<dbReference type="GO" id="GO:0005829">
    <property type="term" value="C:cytosol"/>
    <property type="evidence" value="ECO:0007669"/>
    <property type="project" value="TreeGrafter"/>
</dbReference>
<evidence type="ECO:0000313" key="7">
    <source>
        <dbReference type="Proteomes" id="UP000478417"/>
    </source>
</evidence>
<gene>
    <name evidence="3 6" type="primary">gcvH</name>
    <name evidence="6" type="ORF">G0Q06_05285</name>
</gene>
<dbReference type="HAMAP" id="MF_00272">
    <property type="entry name" value="GcvH"/>
    <property type="match status" value="1"/>
</dbReference>
<comment type="caution">
    <text evidence="6">The sequence shown here is derived from an EMBL/GenBank/DDBJ whole genome shotgun (WGS) entry which is preliminary data.</text>
</comment>
<dbReference type="SUPFAM" id="SSF51230">
    <property type="entry name" value="Single hybrid motif"/>
    <property type="match status" value="1"/>
</dbReference>
<dbReference type="GO" id="GO:0019464">
    <property type="term" value="P:glycine decarboxylation via glycine cleavage system"/>
    <property type="evidence" value="ECO:0007669"/>
    <property type="project" value="UniProtKB-UniRule"/>
</dbReference>
<accession>A0A6B2M1B2</accession>
<feature type="domain" description="Lipoyl-binding" evidence="5">
    <location>
        <begin position="24"/>
        <end position="106"/>
    </location>
</feature>
<evidence type="ECO:0000313" key="6">
    <source>
        <dbReference type="EMBL" id="NDV61857.1"/>
    </source>
</evidence>
<dbReference type="Proteomes" id="UP000478417">
    <property type="component" value="Unassembled WGS sequence"/>
</dbReference>
<sequence>MSSIPDNLKYTKDHEWIRLEEDGTVTVGVTDYAQNSLGDITFVELPEVDDTFEAGDSFGVVESVKAASDLYMPVQGTIRAVNDELTGAPETVNSDPYGEAWMIRVQLDEGANLDDLMDAAAYANIVG</sequence>
<comment type="cofactor">
    <cofactor evidence="3">
        <name>(R)-lipoate</name>
        <dbReference type="ChEBI" id="CHEBI:83088"/>
    </cofactor>
    <text evidence="3">Binds 1 lipoyl cofactor covalently.</text>
</comment>
<feature type="modified residue" description="N6-lipoyllysine" evidence="3 4">
    <location>
        <position position="65"/>
    </location>
</feature>
<dbReference type="CDD" id="cd06848">
    <property type="entry name" value="GCS_H"/>
    <property type="match status" value="1"/>
</dbReference>
<evidence type="ECO:0000256" key="1">
    <source>
        <dbReference type="ARBA" id="ARBA00009249"/>
    </source>
</evidence>
<organism evidence="6 7">
    <name type="scientific">Oceanipulchritudo coccoides</name>
    <dbReference type="NCBI Taxonomy" id="2706888"/>
    <lineage>
        <taxon>Bacteria</taxon>
        <taxon>Pseudomonadati</taxon>
        <taxon>Verrucomicrobiota</taxon>
        <taxon>Opitutia</taxon>
        <taxon>Puniceicoccales</taxon>
        <taxon>Oceanipulchritudinaceae</taxon>
        <taxon>Oceanipulchritudo</taxon>
    </lineage>
</organism>
<dbReference type="InterPro" id="IPR000089">
    <property type="entry name" value="Biotin_lipoyl"/>
</dbReference>
<dbReference type="EMBL" id="JAAGNX010000001">
    <property type="protein sequence ID" value="NDV61857.1"/>
    <property type="molecule type" value="Genomic_DNA"/>
</dbReference>
<dbReference type="NCBIfam" id="NF002270">
    <property type="entry name" value="PRK01202.1"/>
    <property type="match status" value="1"/>
</dbReference>
<dbReference type="PANTHER" id="PTHR11715:SF3">
    <property type="entry name" value="GLYCINE CLEAVAGE SYSTEM H PROTEIN-RELATED"/>
    <property type="match status" value="1"/>
</dbReference>
<reference evidence="6 7" key="1">
    <citation type="submission" date="2020-02" db="EMBL/GenBank/DDBJ databases">
        <title>Albibacoteraceae fam. nov., the first described family within the subdivision 4 Verrucomicrobia.</title>
        <authorList>
            <person name="Xi F."/>
        </authorList>
    </citation>
    <scope>NUCLEOTIDE SEQUENCE [LARGE SCALE GENOMIC DNA]</scope>
    <source>
        <strain evidence="6 7">CK1056</strain>
    </source>
</reference>
<dbReference type="GO" id="GO:0005960">
    <property type="term" value="C:glycine cleavage complex"/>
    <property type="evidence" value="ECO:0007669"/>
    <property type="project" value="InterPro"/>
</dbReference>
<name>A0A6B2M1B2_9BACT</name>
<dbReference type="PROSITE" id="PS00189">
    <property type="entry name" value="LIPOYL"/>
    <property type="match status" value="1"/>
</dbReference>
<dbReference type="InterPro" id="IPR011053">
    <property type="entry name" value="Single_hybrid_motif"/>
</dbReference>
<protein>
    <recommendedName>
        <fullName evidence="3">Glycine cleavage system H protein</fullName>
    </recommendedName>
</protein>
<dbReference type="GO" id="GO:0009249">
    <property type="term" value="P:protein lipoylation"/>
    <property type="evidence" value="ECO:0007669"/>
    <property type="project" value="TreeGrafter"/>
</dbReference>